<dbReference type="GO" id="GO:0045505">
    <property type="term" value="F:dynein intermediate chain binding"/>
    <property type="evidence" value="ECO:0007669"/>
    <property type="project" value="InterPro"/>
</dbReference>
<protein>
    <recommendedName>
        <fullName evidence="2">Dynein heavy chain C-terminal domain-containing protein</fullName>
    </recommendedName>
</protein>
<evidence type="ECO:0000313" key="3">
    <source>
        <dbReference type="EMBL" id="TNV71759.1"/>
    </source>
</evidence>
<proteinExistence type="predicted"/>
<dbReference type="InterPro" id="IPR043160">
    <property type="entry name" value="Dynein_C_barrel"/>
</dbReference>
<dbReference type="EMBL" id="RRYP01028097">
    <property type="protein sequence ID" value="TNV71759.1"/>
    <property type="molecule type" value="Genomic_DNA"/>
</dbReference>
<evidence type="ECO:0000259" key="2">
    <source>
        <dbReference type="Pfam" id="PF18199"/>
    </source>
</evidence>
<evidence type="ECO:0000256" key="1">
    <source>
        <dbReference type="SAM" id="MobiDB-lite"/>
    </source>
</evidence>
<dbReference type="InterPro" id="IPR041228">
    <property type="entry name" value="Dynein_C"/>
</dbReference>
<feature type="region of interest" description="Disordered" evidence="1">
    <location>
        <begin position="1"/>
        <end position="57"/>
    </location>
</feature>
<evidence type="ECO:0000313" key="4">
    <source>
        <dbReference type="Proteomes" id="UP000785679"/>
    </source>
</evidence>
<organism evidence="3 4">
    <name type="scientific">Halteria grandinella</name>
    <dbReference type="NCBI Taxonomy" id="5974"/>
    <lineage>
        <taxon>Eukaryota</taxon>
        <taxon>Sar</taxon>
        <taxon>Alveolata</taxon>
        <taxon>Ciliophora</taxon>
        <taxon>Intramacronucleata</taxon>
        <taxon>Spirotrichea</taxon>
        <taxon>Stichotrichia</taxon>
        <taxon>Sporadotrichida</taxon>
        <taxon>Halteriidae</taxon>
        <taxon>Halteria</taxon>
    </lineage>
</organism>
<gene>
    <name evidence="3" type="ORF">FGO68_gene14395</name>
</gene>
<accession>A0A8J8NBQ8</accession>
<dbReference type="GO" id="GO:0007018">
    <property type="term" value="P:microtubule-based movement"/>
    <property type="evidence" value="ECO:0007669"/>
    <property type="project" value="InterPro"/>
</dbReference>
<dbReference type="Proteomes" id="UP000785679">
    <property type="component" value="Unassembled WGS sequence"/>
</dbReference>
<keyword evidence="4" id="KW-1185">Reference proteome</keyword>
<dbReference type="Gene3D" id="3.10.490.20">
    <property type="match status" value="1"/>
</dbReference>
<comment type="caution">
    <text evidence="3">The sequence shown here is derived from an EMBL/GenBank/DDBJ whole genome shotgun (WGS) entry which is preliminary data.</text>
</comment>
<reference evidence="3" key="1">
    <citation type="submission" date="2019-06" db="EMBL/GenBank/DDBJ databases">
        <authorList>
            <person name="Zheng W."/>
        </authorList>
    </citation>
    <scope>NUCLEOTIDE SEQUENCE</scope>
    <source>
        <strain evidence="3">QDHG01</strain>
    </source>
</reference>
<dbReference type="Pfam" id="PF18199">
    <property type="entry name" value="Dynein_C"/>
    <property type="match status" value="1"/>
</dbReference>
<dbReference type="GO" id="GO:0030286">
    <property type="term" value="C:dynein complex"/>
    <property type="evidence" value="ECO:0007669"/>
    <property type="project" value="InterPro"/>
</dbReference>
<dbReference type="InterPro" id="IPR026983">
    <property type="entry name" value="DHC"/>
</dbReference>
<sequence length="111" mass="12429">MPVIHFLPKAIQDKSSQQTDPKKRKQVKKSGSSDNPSSSDSDNDDEDEQTKQQYSRKYKCPVYKTSVRAGTLSTTGQSTNYILAIDLTMGQMGMQEHWALRGTALITMLND</sequence>
<name>A0A8J8NBQ8_HALGN</name>
<feature type="domain" description="Dynein heavy chain C-terminal" evidence="2">
    <location>
        <begin position="49"/>
        <end position="106"/>
    </location>
</feature>
<dbReference type="AlphaFoldDB" id="A0A8J8NBQ8"/>
<dbReference type="GO" id="GO:0051959">
    <property type="term" value="F:dynein light intermediate chain binding"/>
    <property type="evidence" value="ECO:0007669"/>
    <property type="project" value="InterPro"/>
</dbReference>
<dbReference type="PANTHER" id="PTHR46961:SF3">
    <property type="entry name" value="AAA+ ATPASE DOMAIN-CONTAINING PROTEIN"/>
    <property type="match status" value="1"/>
</dbReference>
<dbReference type="OrthoDB" id="406651at2759"/>
<dbReference type="PANTHER" id="PTHR46961">
    <property type="entry name" value="DYNEIN HEAVY CHAIN 1, AXONEMAL-LIKE PROTEIN"/>
    <property type="match status" value="1"/>
</dbReference>